<feature type="domain" description="Carbohydrate kinase FGGY N-terminal" evidence="3">
    <location>
        <begin position="1"/>
        <end position="243"/>
    </location>
</feature>
<dbReference type="PANTHER" id="PTHR43095:SF6">
    <property type="entry name" value="XYLULOSE KINASE"/>
    <property type="match status" value="1"/>
</dbReference>
<evidence type="ECO:0000256" key="1">
    <source>
        <dbReference type="ARBA" id="ARBA00022679"/>
    </source>
</evidence>
<reference evidence="4" key="1">
    <citation type="submission" date="2018-05" db="EMBL/GenBank/DDBJ databases">
        <authorList>
            <person name="Lanie J.A."/>
            <person name="Ng W.-L."/>
            <person name="Kazmierczak K.M."/>
            <person name="Andrzejewski T.M."/>
            <person name="Davidsen T.M."/>
            <person name="Wayne K.J."/>
            <person name="Tettelin H."/>
            <person name="Glass J.I."/>
            <person name="Rusch D."/>
            <person name="Podicherti R."/>
            <person name="Tsui H.-C.T."/>
            <person name="Winkler M.E."/>
        </authorList>
    </citation>
    <scope>NUCLEOTIDE SEQUENCE</scope>
</reference>
<dbReference type="PROSITE" id="PS00933">
    <property type="entry name" value="FGGY_KINASES_1"/>
    <property type="match status" value="1"/>
</dbReference>
<dbReference type="PANTHER" id="PTHR43095">
    <property type="entry name" value="SUGAR KINASE"/>
    <property type="match status" value="1"/>
</dbReference>
<dbReference type="InterPro" id="IPR050406">
    <property type="entry name" value="FGGY_Carb_Kinase"/>
</dbReference>
<dbReference type="GO" id="GO:0016301">
    <property type="term" value="F:kinase activity"/>
    <property type="evidence" value="ECO:0007669"/>
    <property type="project" value="UniProtKB-KW"/>
</dbReference>
<keyword evidence="1" id="KW-0808">Transferase</keyword>
<evidence type="ECO:0000259" key="3">
    <source>
        <dbReference type="Pfam" id="PF00370"/>
    </source>
</evidence>
<dbReference type="EMBL" id="UINC01059955">
    <property type="protein sequence ID" value="SVB83941.1"/>
    <property type="molecule type" value="Genomic_DNA"/>
</dbReference>
<dbReference type="AlphaFoldDB" id="A0A382HBV0"/>
<name>A0A382HBV0_9ZZZZ</name>
<proteinExistence type="predicted"/>
<dbReference type="SUPFAM" id="SSF53067">
    <property type="entry name" value="Actin-like ATPase domain"/>
    <property type="match status" value="1"/>
</dbReference>
<organism evidence="4">
    <name type="scientific">marine metagenome</name>
    <dbReference type="NCBI Taxonomy" id="408172"/>
    <lineage>
        <taxon>unclassified sequences</taxon>
        <taxon>metagenomes</taxon>
        <taxon>ecological metagenomes</taxon>
    </lineage>
</organism>
<feature type="non-terminal residue" evidence="4">
    <location>
        <position position="264"/>
    </location>
</feature>
<evidence type="ECO:0000313" key="4">
    <source>
        <dbReference type="EMBL" id="SVB83941.1"/>
    </source>
</evidence>
<dbReference type="GO" id="GO:0005975">
    <property type="term" value="P:carbohydrate metabolic process"/>
    <property type="evidence" value="ECO:0007669"/>
    <property type="project" value="InterPro"/>
</dbReference>
<dbReference type="InterPro" id="IPR018484">
    <property type="entry name" value="FGGY_N"/>
</dbReference>
<dbReference type="Pfam" id="PF00370">
    <property type="entry name" value="FGGY_N"/>
    <property type="match status" value="1"/>
</dbReference>
<evidence type="ECO:0000256" key="2">
    <source>
        <dbReference type="ARBA" id="ARBA00022777"/>
    </source>
</evidence>
<dbReference type="InterPro" id="IPR018483">
    <property type="entry name" value="Carb_kinase_FGGY_CS"/>
</dbReference>
<dbReference type="GO" id="GO:0016773">
    <property type="term" value="F:phosphotransferase activity, alcohol group as acceptor"/>
    <property type="evidence" value="ECO:0007669"/>
    <property type="project" value="InterPro"/>
</dbReference>
<sequence>MFVGIDLGTSSVKTILIDENQKTLSTHTENIELLNPQIGFYEQDPETWYEATLKCFSKIRQDKPKEFCSVGSIGISGQMHGATVLDRNNNILHPCILWNDTRSMKQCIEMEKNYPQLQEESGNIAMPGFTAPKILWLKENKKEVFDKIYKILLPKDYLRFKLSGSYFSDMSDASGTLWLDVKQRKWSDGLLNLTDLTIENMPELVEGSEPTPCVENKLAKEIGFDNKVIIAGGAGDQAAGAAGSGVVYPSQSVISLGTSGVYFS</sequence>
<dbReference type="Gene3D" id="3.30.420.40">
    <property type="match status" value="1"/>
</dbReference>
<keyword evidence="2" id="KW-0418">Kinase</keyword>
<accession>A0A382HBV0</accession>
<gene>
    <name evidence="4" type="ORF">METZ01_LOCUS236795</name>
</gene>
<dbReference type="InterPro" id="IPR043129">
    <property type="entry name" value="ATPase_NBD"/>
</dbReference>
<protein>
    <recommendedName>
        <fullName evidence="3">Carbohydrate kinase FGGY N-terminal domain-containing protein</fullName>
    </recommendedName>
</protein>